<proteinExistence type="predicted"/>
<evidence type="ECO:0000313" key="2">
    <source>
        <dbReference type="Proteomes" id="UP000256970"/>
    </source>
</evidence>
<gene>
    <name evidence="1" type="ORF">BQ4739_LOCUS683</name>
</gene>
<protein>
    <submittedName>
        <fullName evidence="1">Uncharacterized protein</fullName>
    </submittedName>
</protein>
<name>A0A383V5P4_TETOB</name>
<evidence type="ECO:0000313" key="1">
    <source>
        <dbReference type="EMBL" id="SZX60102.1"/>
    </source>
</evidence>
<reference evidence="1 2" key="1">
    <citation type="submission" date="2016-10" db="EMBL/GenBank/DDBJ databases">
        <authorList>
            <person name="Cai Z."/>
        </authorList>
    </citation>
    <scope>NUCLEOTIDE SEQUENCE [LARGE SCALE GENOMIC DNA]</scope>
</reference>
<dbReference type="Proteomes" id="UP000256970">
    <property type="component" value="Unassembled WGS sequence"/>
</dbReference>
<sequence length="180" mass="18702">MFGVQAGAGSTANRAAGVQQLGSIQLFELQVSQSMSKLPLYYTTSGQLSNATRVLQQLREAIGTAGVYASLPTTASSFEPATSQTLFNSSFPSPPAPISNSTLDASLCPAGQVQYAPPPAAGPCYLCDPGTQNPVPGGTCQKCSIAYTEPDQWQRGCMCAAGWSPPELSCDWEAAAVCAR</sequence>
<organism evidence="1 2">
    <name type="scientific">Tetradesmus obliquus</name>
    <name type="common">Green alga</name>
    <name type="synonym">Acutodesmus obliquus</name>
    <dbReference type="NCBI Taxonomy" id="3088"/>
    <lineage>
        <taxon>Eukaryota</taxon>
        <taxon>Viridiplantae</taxon>
        <taxon>Chlorophyta</taxon>
        <taxon>core chlorophytes</taxon>
        <taxon>Chlorophyceae</taxon>
        <taxon>CS clade</taxon>
        <taxon>Sphaeropleales</taxon>
        <taxon>Scenedesmaceae</taxon>
        <taxon>Tetradesmus</taxon>
    </lineage>
</organism>
<dbReference type="AlphaFoldDB" id="A0A383V5P4"/>
<keyword evidence="2" id="KW-1185">Reference proteome</keyword>
<accession>A0A383V5P4</accession>
<dbReference type="EMBL" id="FNXT01000045">
    <property type="protein sequence ID" value="SZX60102.1"/>
    <property type="molecule type" value="Genomic_DNA"/>
</dbReference>